<comment type="caution">
    <text evidence="2">The sequence shown here is derived from an EMBL/GenBank/DDBJ whole genome shotgun (WGS) entry which is preliminary data.</text>
</comment>
<protein>
    <submittedName>
        <fullName evidence="2">NAD(+)/NADH kinase</fullName>
    </submittedName>
</protein>
<dbReference type="OrthoDB" id="170401at2157"/>
<evidence type="ECO:0000313" key="4">
    <source>
        <dbReference type="Proteomes" id="UP000728647"/>
    </source>
</evidence>
<evidence type="ECO:0000313" key="2">
    <source>
        <dbReference type="EMBL" id="NUB91350.1"/>
    </source>
</evidence>
<organism evidence="2 4">
    <name type="scientific">Haloterrigena gelatinilytica</name>
    <dbReference type="NCBI Taxonomy" id="2741724"/>
    <lineage>
        <taxon>Archaea</taxon>
        <taxon>Methanobacteriati</taxon>
        <taxon>Methanobacteriota</taxon>
        <taxon>Stenosarchaea group</taxon>
        <taxon>Halobacteria</taxon>
        <taxon>Halobacteriales</taxon>
        <taxon>Natrialbaceae</taxon>
        <taxon>Haloterrigena</taxon>
    </lineage>
</organism>
<dbReference type="EMBL" id="JABURA010000001">
    <property type="protein sequence ID" value="NUB91350.1"/>
    <property type="molecule type" value="Genomic_DNA"/>
</dbReference>
<keyword evidence="2" id="KW-0808">Transferase</keyword>
<gene>
    <name evidence="2" type="ORF">HT576_10010</name>
    <name evidence="3" type="ORF">HTZ84_11415</name>
</gene>
<sequence>MDAAWFVDEEPVVGIVDANADTGSRADAADDSLADALRPTVADRDATAVSGDVDDVLAATPSVLVAAGDGDLSAIARAGADAPALPVGDVTGIDAVDRARAPAALEAVLDGEATVRRHAILELEVADRGRTGDAVGYDGVDVDIDSDSDGAEFDARGADTDGNSAETNADSGDAGADAVRDRALFDVALVTDEPARISEYGVASRGDSVARFRADGVVVATAAGSDGYAGAVDAPSLSTAVDAVAVAPVAPFVTDTRRWVLPDDRLELTVERDEGPIALVADGRRVTSVGVDARIAVSVEDSLETLSVPDGALEGRCR</sequence>
<keyword evidence="2" id="KW-0418">Kinase</keyword>
<evidence type="ECO:0000256" key="1">
    <source>
        <dbReference type="SAM" id="MobiDB-lite"/>
    </source>
</evidence>
<feature type="region of interest" description="Disordered" evidence="1">
    <location>
        <begin position="141"/>
        <end position="175"/>
    </location>
</feature>
<dbReference type="PANTHER" id="PTHR20275">
    <property type="entry name" value="NAD KINASE"/>
    <property type="match status" value="1"/>
</dbReference>
<dbReference type="Gene3D" id="2.60.200.30">
    <property type="entry name" value="Probable inorganic polyphosphate/atp-NAD kinase, domain 2"/>
    <property type="match status" value="1"/>
</dbReference>
<dbReference type="Pfam" id="PF20143">
    <property type="entry name" value="NAD_kinase_C"/>
    <property type="match status" value="1"/>
</dbReference>
<reference evidence="2 5" key="1">
    <citation type="submission" date="2020-06" db="EMBL/GenBank/DDBJ databases">
        <title>Haloterrigena sp. nov., an extremely halophilic archaeon isolated from a saline sediment.</title>
        <authorList>
            <person name="Liu B.-B."/>
        </authorList>
    </citation>
    <scope>NUCLEOTIDE SEQUENCE</scope>
    <source>
        <strain evidence="2">SYSU A121-1</strain>
        <strain evidence="3 5">SYSU A558-1</strain>
    </source>
</reference>
<dbReference type="AlphaFoldDB" id="A0A8J8GLH6"/>
<evidence type="ECO:0000313" key="3">
    <source>
        <dbReference type="EMBL" id="NUC72911.1"/>
    </source>
</evidence>
<feature type="compositionally biased region" description="Acidic residues" evidence="1">
    <location>
        <begin position="141"/>
        <end position="152"/>
    </location>
</feature>
<proteinExistence type="predicted"/>
<dbReference type="GO" id="GO:0003951">
    <property type="term" value="F:NAD+ kinase activity"/>
    <property type="evidence" value="ECO:0007669"/>
    <property type="project" value="InterPro"/>
</dbReference>
<dbReference type="SUPFAM" id="SSF111331">
    <property type="entry name" value="NAD kinase/diacylglycerol kinase-like"/>
    <property type="match status" value="1"/>
</dbReference>
<name>A0A8J8GLH6_9EURY</name>
<dbReference type="Proteomes" id="UP000728647">
    <property type="component" value="Unassembled WGS sequence"/>
</dbReference>
<keyword evidence="5" id="KW-1185">Reference proteome</keyword>
<accession>A0A8J8GLH6</accession>
<dbReference type="GO" id="GO:0006741">
    <property type="term" value="P:NADP+ biosynthetic process"/>
    <property type="evidence" value="ECO:0007669"/>
    <property type="project" value="TreeGrafter"/>
</dbReference>
<evidence type="ECO:0000313" key="5">
    <source>
        <dbReference type="Proteomes" id="UP001016761"/>
    </source>
</evidence>
<dbReference type="InterPro" id="IPR016064">
    <property type="entry name" value="NAD/diacylglycerol_kinase_sf"/>
</dbReference>
<dbReference type="EMBL" id="JABUQZ010000001">
    <property type="protein sequence ID" value="NUC72911.1"/>
    <property type="molecule type" value="Genomic_DNA"/>
</dbReference>
<dbReference type="InterPro" id="IPR017437">
    <property type="entry name" value="ATP-NAD_kinase_PpnK-typ_C"/>
</dbReference>
<dbReference type="PANTHER" id="PTHR20275:SF43">
    <property type="entry name" value="BIFUNCTIONAL NADP PHOSPHATASE_NAD KINASE"/>
    <property type="match status" value="1"/>
</dbReference>
<dbReference type="Proteomes" id="UP001016761">
    <property type="component" value="Unassembled WGS sequence"/>
</dbReference>
<dbReference type="RefSeq" id="WP_174680792.1">
    <property type="nucleotide sequence ID" value="NZ_JABUQZ010000001.1"/>
</dbReference>
<dbReference type="GO" id="GO:0019674">
    <property type="term" value="P:NAD+ metabolic process"/>
    <property type="evidence" value="ECO:0007669"/>
    <property type="project" value="InterPro"/>
</dbReference>